<gene>
    <name evidence="1" type="ORF">HNR73_000472</name>
</gene>
<reference evidence="1 2" key="1">
    <citation type="submission" date="2020-08" db="EMBL/GenBank/DDBJ databases">
        <title>Genomic Encyclopedia of Type Strains, Phase IV (KMG-IV): sequencing the most valuable type-strain genomes for metagenomic binning, comparative biology and taxonomic classification.</title>
        <authorList>
            <person name="Goeker M."/>
        </authorList>
    </citation>
    <scope>NUCLEOTIDE SEQUENCE [LARGE SCALE GENOMIC DNA]</scope>
    <source>
        <strain evidence="1 2">YIM 65646</strain>
    </source>
</reference>
<sequence>MTANGREPMATVAGHLTAPPDAVAGLVLKVFAGPAEGDNLVLFQDLAGGGPLSGGPGRFVLTYPGGRLTVEVDLERRTVAAQGGWWYRGEYTVSPAEDDGTILTLRVYNVAGPGSRWAVPLANRFFRGFDDRTRAGFGAMLSELGGRLGCETRLL</sequence>
<accession>A0A841FL04</accession>
<name>A0A841FL04_9ACTN</name>
<proteinExistence type="predicted"/>
<dbReference type="RefSeq" id="WP_203686093.1">
    <property type="nucleotide sequence ID" value="NZ_BONT01000036.1"/>
</dbReference>
<dbReference type="SUPFAM" id="SSF55961">
    <property type="entry name" value="Bet v1-like"/>
    <property type="match status" value="1"/>
</dbReference>
<dbReference type="AlphaFoldDB" id="A0A841FL04"/>
<organism evidence="1 2">
    <name type="scientific">Phytomonospora endophytica</name>
    <dbReference type="NCBI Taxonomy" id="714109"/>
    <lineage>
        <taxon>Bacteria</taxon>
        <taxon>Bacillati</taxon>
        <taxon>Actinomycetota</taxon>
        <taxon>Actinomycetes</taxon>
        <taxon>Micromonosporales</taxon>
        <taxon>Micromonosporaceae</taxon>
        <taxon>Phytomonospora</taxon>
    </lineage>
</organism>
<keyword evidence="2" id="KW-1185">Reference proteome</keyword>
<protein>
    <recommendedName>
        <fullName evidence="3">Polyketide cyclase</fullName>
    </recommendedName>
</protein>
<comment type="caution">
    <text evidence="1">The sequence shown here is derived from an EMBL/GenBank/DDBJ whole genome shotgun (WGS) entry which is preliminary data.</text>
</comment>
<evidence type="ECO:0008006" key="3">
    <source>
        <dbReference type="Google" id="ProtNLM"/>
    </source>
</evidence>
<dbReference type="Proteomes" id="UP000548476">
    <property type="component" value="Unassembled WGS sequence"/>
</dbReference>
<evidence type="ECO:0000313" key="1">
    <source>
        <dbReference type="EMBL" id="MBB6032630.1"/>
    </source>
</evidence>
<evidence type="ECO:0000313" key="2">
    <source>
        <dbReference type="Proteomes" id="UP000548476"/>
    </source>
</evidence>
<dbReference type="EMBL" id="JACHGT010000001">
    <property type="protein sequence ID" value="MBB6032630.1"/>
    <property type="molecule type" value="Genomic_DNA"/>
</dbReference>